<feature type="domain" description="NAD(P)-binding" evidence="1">
    <location>
        <begin position="7"/>
        <end position="196"/>
    </location>
</feature>
<evidence type="ECO:0000259" key="1">
    <source>
        <dbReference type="Pfam" id="PF13460"/>
    </source>
</evidence>
<dbReference type="Pfam" id="PF13460">
    <property type="entry name" value="NAD_binding_10"/>
    <property type="match status" value="1"/>
</dbReference>
<dbReference type="SUPFAM" id="SSF51735">
    <property type="entry name" value="NAD(P)-binding Rossmann-fold domains"/>
    <property type="match status" value="1"/>
</dbReference>
<dbReference type="CDD" id="cd05244">
    <property type="entry name" value="BVR-B_like_SDR_a"/>
    <property type="match status" value="1"/>
</dbReference>
<dbReference type="PANTHER" id="PTHR43355">
    <property type="entry name" value="FLAVIN REDUCTASE (NADPH)"/>
    <property type="match status" value="1"/>
</dbReference>
<name>A0A1G7LHE1_9BACT</name>
<proteinExistence type="predicted"/>
<keyword evidence="3" id="KW-1185">Reference proteome</keyword>
<dbReference type="PANTHER" id="PTHR43355:SF2">
    <property type="entry name" value="FLAVIN REDUCTASE (NADPH)"/>
    <property type="match status" value="1"/>
</dbReference>
<gene>
    <name evidence="2" type="ORF">SAMN05444167_2534</name>
</gene>
<dbReference type="GO" id="GO:0016646">
    <property type="term" value="F:oxidoreductase activity, acting on the CH-NH group of donors, NAD or NADP as acceptor"/>
    <property type="evidence" value="ECO:0007669"/>
    <property type="project" value="TreeGrafter"/>
</dbReference>
<dbReference type="InterPro" id="IPR016040">
    <property type="entry name" value="NAD(P)-bd_dom"/>
</dbReference>
<dbReference type="InterPro" id="IPR036291">
    <property type="entry name" value="NAD(P)-bd_dom_sf"/>
</dbReference>
<dbReference type="AlphaFoldDB" id="A0A1G7LHE1"/>
<reference evidence="2 3" key="1">
    <citation type="submission" date="2016-10" db="EMBL/GenBank/DDBJ databases">
        <authorList>
            <person name="de Groot N.N."/>
        </authorList>
    </citation>
    <scope>NUCLEOTIDE SEQUENCE [LARGE SCALE GENOMIC DNA]</scope>
    <source>
        <strain evidence="2 3">GAS232</strain>
    </source>
</reference>
<dbReference type="Proteomes" id="UP000182427">
    <property type="component" value="Chromosome I"/>
</dbReference>
<evidence type="ECO:0000313" key="2">
    <source>
        <dbReference type="EMBL" id="SDF48796.1"/>
    </source>
</evidence>
<protein>
    <recommendedName>
        <fullName evidence="1">NAD(P)-binding domain-containing protein</fullName>
    </recommendedName>
</protein>
<dbReference type="OrthoDB" id="9785372at2"/>
<evidence type="ECO:0000313" key="3">
    <source>
        <dbReference type="Proteomes" id="UP000182427"/>
    </source>
</evidence>
<dbReference type="EMBL" id="LT629690">
    <property type="protein sequence ID" value="SDF48796.1"/>
    <property type="molecule type" value="Genomic_DNA"/>
</dbReference>
<dbReference type="Gene3D" id="3.40.50.720">
    <property type="entry name" value="NAD(P)-binding Rossmann-like Domain"/>
    <property type="match status" value="1"/>
</dbReference>
<accession>A0A1G7LHE1</accession>
<sequence>MKVVLYGATGKSGKVILKELVDRGHTVVAVARNPQSVDKLANVSVVQDDLTNVAKTAQILKDANADAVVSALGPPLDNTDALLPISANLVEAIKQNSGPRLVVVGGAGGLFVAPGVTLRDSGYLPESYLPIVDTHIKLYNSLKNSTGITWTYFAPAGFFEPGERTGKFRLDTDNLVADAQGNSRISFEDYAIALVNELEAPKHLNQRFTIGY</sequence>
<dbReference type="RefSeq" id="WP_083345456.1">
    <property type="nucleotide sequence ID" value="NZ_LT629690.1"/>
</dbReference>
<dbReference type="InterPro" id="IPR051606">
    <property type="entry name" value="Polyketide_Oxido-like"/>
</dbReference>
<organism evidence="2 3">
    <name type="scientific">Terriglobus roseus</name>
    <dbReference type="NCBI Taxonomy" id="392734"/>
    <lineage>
        <taxon>Bacteria</taxon>
        <taxon>Pseudomonadati</taxon>
        <taxon>Acidobacteriota</taxon>
        <taxon>Terriglobia</taxon>
        <taxon>Terriglobales</taxon>
        <taxon>Acidobacteriaceae</taxon>
        <taxon>Terriglobus</taxon>
    </lineage>
</organism>